<dbReference type="GO" id="GO:0004672">
    <property type="term" value="F:protein kinase activity"/>
    <property type="evidence" value="ECO:0007669"/>
    <property type="project" value="InterPro"/>
</dbReference>
<feature type="domain" description="Protein kinase" evidence="5">
    <location>
        <begin position="1"/>
        <end position="94"/>
    </location>
</feature>
<dbReference type="PANTHER" id="PTHR43671:SF92">
    <property type="entry name" value="SERINE_THREONINE-PROTEIN KINASE NEK10"/>
    <property type="match status" value="1"/>
</dbReference>
<keyword evidence="1" id="KW-0808">Transferase</keyword>
<dbReference type="AlphaFoldDB" id="A0A8D0XSZ7"/>
<dbReference type="SUPFAM" id="SSF56112">
    <property type="entry name" value="Protein kinase-like (PK-like)"/>
    <property type="match status" value="1"/>
</dbReference>
<evidence type="ECO:0000313" key="6">
    <source>
        <dbReference type="Ensembl" id="ENSSSCP00030039061.1"/>
    </source>
</evidence>
<name>A0A8D0XSZ7_PIG</name>
<dbReference type="InterPro" id="IPR011009">
    <property type="entry name" value="Kinase-like_dom_sf"/>
</dbReference>
<keyword evidence="4" id="KW-0067">ATP-binding</keyword>
<dbReference type="InterPro" id="IPR000719">
    <property type="entry name" value="Prot_kinase_dom"/>
</dbReference>
<dbReference type="Proteomes" id="UP000694570">
    <property type="component" value="Unplaced"/>
</dbReference>
<sequence>PEVLKSEPYGEKADVWAAGCILYQMATLTPPFYSTNMLSLATKIVEAAYDPVPEGIYSEKVTTTISRCLTPDAEARPDIVEVSSMISDVMMKYLDNLSTSQLALERKLDRERRRTQRYFMEANRNAVTCHRELAMLPHETFEKASLSSSSSGAGSLKSELSESVELPPEAFQAPCVKDEDQACDGILSDDNFNLESVEKDIYSELDDELDISDNSSSSSSSPLKESTFSKLSFPVCGIPADFTGGIGSRPRPASAGIAVSQRKVRQISDPIQQILIQLHKVIYITQLPPALHHNLKRRVVERFKKSLFSQQSNPCNLKSEIKKLSQGSPEPIEPNFFTADYHLLHRASGDHSLSPSDPTGLPSSFDLEEGITYEQMQTVIEEVLEESGYYNFTSNR</sequence>
<evidence type="ECO:0000256" key="1">
    <source>
        <dbReference type="ARBA" id="ARBA00022679"/>
    </source>
</evidence>
<dbReference type="PROSITE" id="PS50011">
    <property type="entry name" value="PROTEIN_KINASE_DOM"/>
    <property type="match status" value="1"/>
</dbReference>
<evidence type="ECO:0000256" key="4">
    <source>
        <dbReference type="ARBA" id="ARBA00022840"/>
    </source>
</evidence>
<dbReference type="Ensembl" id="ENSSSCT00030084832.1">
    <property type="protein sequence ID" value="ENSSSCP00030039061.1"/>
    <property type="gene ID" value="ENSSSCG00030060708.1"/>
</dbReference>
<evidence type="ECO:0000313" key="7">
    <source>
        <dbReference type="Proteomes" id="UP000694570"/>
    </source>
</evidence>
<evidence type="ECO:0000256" key="3">
    <source>
        <dbReference type="ARBA" id="ARBA00022777"/>
    </source>
</evidence>
<organism evidence="6 7">
    <name type="scientific">Sus scrofa</name>
    <name type="common">Pig</name>
    <dbReference type="NCBI Taxonomy" id="9823"/>
    <lineage>
        <taxon>Eukaryota</taxon>
        <taxon>Metazoa</taxon>
        <taxon>Chordata</taxon>
        <taxon>Craniata</taxon>
        <taxon>Vertebrata</taxon>
        <taxon>Euteleostomi</taxon>
        <taxon>Mammalia</taxon>
        <taxon>Eutheria</taxon>
        <taxon>Laurasiatheria</taxon>
        <taxon>Artiodactyla</taxon>
        <taxon>Suina</taxon>
        <taxon>Suidae</taxon>
        <taxon>Sus</taxon>
    </lineage>
</organism>
<dbReference type="Gene3D" id="1.10.510.10">
    <property type="entry name" value="Transferase(Phosphotransferase) domain 1"/>
    <property type="match status" value="1"/>
</dbReference>
<evidence type="ECO:0000256" key="2">
    <source>
        <dbReference type="ARBA" id="ARBA00022741"/>
    </source>
</evidence>
<dbReference type="InterPro" id="IPR050660">
    <property type="entry name" value="NEK_Ser/Thr_kinase"/>
</dbReference>
<keyword evidence="3" id="KW-0418">Kinase</keyword>
<proteinExistence type="predicted"/>
<dbReference type="GO" id="GO:0005524">
    <property type="term" value="F:ATP binding"/>
    <property type="evidence" value="ECO:0007669"/>
    <property type="project" value="UniProtKB-KW"/>
</dbReference>
<keyword evidence="2" id="KW-0547">Nucleotide-binding</keyword>
<protein>
    <recommendedName>
        <fullName evidence="5">Protein kinase domain-containing protein</fullName>
    </recommendedName>
</protein>
<dbReference type="Pfam" id="PF00069">
    <property type="entry name" value="Pkinase"/>
    <property type="match status" value="1"/>
</dbReference>
<dbReference type="PANTHER" id="PTHR43671">
    <property type="entry name" value="SERINE/THREONINE-PROTEIN KINASE NEK"/>
    <property type="match status" value="1"/>
</dbReference>
<evidence type="ECO:0000259" key="5">
    <source>
        <dbReference type="PROSITE" id="PS50011"/>
    </source>
</evidence>
<reference evidence="6" key="1">
    <citation type="submission" date="2025-08" db="UniProtKB">
        <authorList>
            <consortium name="Ensembl"/>
        </authorList>
    </citation>
    <scope>IDENTIFICATION</scope>
</reference>
<accession>A0A8D0XSZ7</accession>